<dbReference type="Proteomes" id="UP000182062">
    <property type="component" value="Unassembled WGS sequence"/>
</dbReference>
<dbReference type="RefSeq" id="WP_071617432.1">
    <property type="nucleotide sequence ID" value="NZ_MINN01000074.1"/>
</dbReference>
<keyword evidence="4" id="KW-1185">Reference proteome</keyword>
<evidence type="ECO:0000256" key="1">
    <source>
        <dbReference type="SAM" id="MobiDB-lite"/>
    </source>
</evidence>
<gene>
    <name evidence="3" type="ORF">BHE18_03660</name>
</gene>
<dbReference type="EMBL" id="MINN01000074">
    <property type="protein sequence ID" value="OIU71764.1"/>
    <property type="molecule type" value="Genomic_DNA"/>
</dbReference>
<feature type="signal peptide" evidence="2">
    <location>
        <begin position="1"/>
        <end position="19"/>
    </location>
</feature>
<comment type="caution">
    <text evidence="3">The sequence shown here is derived from an EMBL/GenBank/DDBJ whole genome shotgun (WGS) entry which is preliminary data.</text>
</comment>
<feature type="chain" id="PRO_5039450330" description="Lipoprotein" evidence="2">
    <location>
        <begin position="20"/>
        <end position="213"/>
    </location>
</feature>
<name>A0A1J6W571_9BACI</name>
<feature type="compositionally biased region" description="Basic and acidic residues" evidence="1">
    <location>
        <begin position="25"/>
        <end position="40"/>
    </location>
</feature>
<evidence type="ECO:0008006" key="5">
    <source>
        <dbReference type="Google" id="ProtNLM"/>
    </source>
</evidence>
<organism evidence="3 4">
    <name type="scientific">Rossellomorea aquimaris</name>
    <dbReference type="NCBI Taxonomy" id="189382"/>
    <lineage>
        <taxon>Bacteria</taxon>
        <taxon>Bacillati</taxon>
        <taxon>Bacillota</taxon>
        <taxon>Bacilli</taxon>
        <taxon>Bacillales</taxon>
        <taxon>Bacillaceae</taxon>
        <taxon>Rossellomorea</taxon>
    </lineage>
</organism>
<proteinExistence type="predicted"/>
<sequence>MKKLLIPIMLSSVSILLMACSEDVKKNGEHVDSEENKSTEEDVLASDSRDESANSDSSEEAEPADSDAEPSSQSGDNQSKSTEETTLSQYSSKEIEYARVWLQVIGNEDATELNVRQISAGEAVNPYDEHSAVYPENVIVLAGDIVADGTVTYSGNGDGTINIYNIPSHWPSAQQLEVSMKEYTKKIISNTEKVYINPGDDEAVLELIEKLSS</sequence>
<feature type="compositionally biased region" description="Polar residues" evidence="1">
    <location>
        <begin position="73"/>
        <end position="89"/>
    </location>
</feature>
<dbReference type="PROSITE" id="PS51257">
    <property type="entry name" value="PROKAR_LIPOPROTEIN"/>
    <property type="match status" value="1"/>
</dbReference>
<dbReference type="AlphaFoldDB" id="A0A1J6W571"/>
<accession>A0A1J6W571</accession>
<evidence type="ECO:0000313" key="3">
    <source>
        <dbReference type="EMBL" id="OIU71764.1"/>
    </source>
</evidence>
<keyword evidence="2" id="KW-0732">Signal</keyword>
<feature type="compositionally biased region" description="Acidic residues" evidence="1">
    <location>
        <begin position="57"/>
        <end position="68"/>
    </location>
</feature>
<dbReference type="OrthoDB" id="2136654at2"/>
<protein>
    <recommendedName>
        <fullName evidence="5">Lipoprotein</fullName>
    </recommendedName>
</protein>
<reference evidence="3 4" key="1">
    <citation type="submission" date="2016-09" db="EMBL/GenBank/DDBJ databases">
        <title>Bacillus aquimaris SAMM genome sequence reveals colonization and biosurfactant production capacities.</title>
        <authorList>
            <person name="Waghmode S.R."/>
            <person name="Suryavanshi M.V."/>
        </authorList>
    </citation>
    <scope>NUCLEOTIDE SEQUENCE [LARGE SCALE GENOMIC DNA]</scope>
    <source>
        <strain evidence="3 4">SAMM</strain>
    </source>
</reference>
<evidence type="ECO:0000256" key="2">
    <source>
        <dbReference type="SAM" id="SignalP"/>
    </source>
</evidence>
<evidence type="ECO:0000313" key="4">
    <source>
        <dbReference type="Proteomes" id="UP000182062"/>
    </source>
</evidence>
<feature type="region of interest" description="Disordered" evidence="1">
    <location>
        <begin position="25"/>
        <end position="89"/>
    </location>
</feature>